<dbReference type="Pfam" id="PF01284">
    <property type="entry name" value="MARVEL"/>
    <property type="match status" value="1"/>
</dbReference>
<evidence type="ECO:0000256" key="5">
    <source>
        <dbReference type="SAM" id="Phobius"/>
    </source>
</evidence>
<gene>
    <name evidence="7" type="ORF">PISL3812_05185</name>
</gene>
<evidence type="ECO:0000256" key="3">
    <source>
        <dbReference type="ARBA" id="ARBA00022989"/>
    </source>
</evidence>
<protein>
    <recommendedName>
        <fullName evidence="6">MARVEL domain-containing protein</fullName>
    </recommendedName>
</protein>
<feature type="transmembrane region" description="Helical" evidence="5">
    <location>
        <begin position="69"/>
        <end position="91"/>
    </location>
</feature>
<sequence length="165" mass="17730">MVKIFGLALRALELAFTVILLGLVGALEHQSSNNPESVHYSMFTAAFSIVFLIFLIPATWNEGLAGHPIILIIIDGLNVIFFFCAAITLSARTRGHSCGDHSFLNSNSIARGSSSRCHEAQAAAAFFWFGWASYMGSLILSAISGKSSANLRPRPAAQRPGMSQV</sequence>
<evidence type="ECO:0000256" key="1">
    <source>
        <dbReference type="ARBA" id="ARBA00004141"/>
    </source>
</evidence>
<accession>A0A0U1LXR3</accession>
<keyword evidence="3 5" id="KW-1133">Transmembrane helix</keyword>
<dbReference type="OrthoDB" id="5423111at2759"/>
<feature type="domain" description="MARVEL" evidence="6">
    <location>
        <begin position="7"/>
        <end position="140"/>
    </location>
</feature>
<feature type="transmembrane region" description="Helical" evidence="5">
    <location>
        <begin position="39"/>
        <end position="57"/>
    </location>
</feature>
<organism evidence="7 8">
    <name type="scientific">Talaromyces islandicus</name>
    <name type="common">Penicillium islandicum</name>
    <dbReference type="NCBI Taxonomy" id="28573"/>
    <lineage>
        <taxon>Eukaryota</taxon>
        <taxon>Fungi</taxon>
        <taxon>Dikarya</taxon>
        <taxon>Ascomycota</taxon>
        <taxon>Pezizomycotina</taxon>
        <taxon>Eurotiomycetes</taxon>
        <taxon>Eurotiomycetidae</taxon>
        <taxon>Eurotiales</taxon>
        <taxon>Trichocomaceae</taxon>
        <taxon>Talaromyces</taxon>
        <taxon>Talaromyces sect. Islandici</taxon>
    </lineage>
</organism>
<feature type="transmembrane region" description="Helical" evidence="5">
    <location>
        <begin position="7"/>
        <end position="27"/>
    </location>
</feature>
<dbReference type="PANTHER" id="PTHR28165">
    <property type="entry name" value="NON-CLASSICAL EXPORT PROTEIN 2-RELATED"/>
    <property type="match status" value="1"/>
</dbReference>
<dbReference type="InterPro" id="IPR052649">
    <property type="entry name" value="NCE102-like"/>
</dbReference>
<keyword evidence="8" id="KW-1185">Reference proteome</keyword>
<dbReference type="OMA" id="AFMWFLW"/>
<evidence type="ECO:0000313" key="7">
    <source>
        <dbReference type="EMBL" id="CRG88158.1"/>
    </source>
</evidence>
<dbReference type="GO" id="GO:0070941">
    <property type="term" value="P:eisosome assembly"/>
    <property type="evidence" value="ECO:0007669"/>
    <property type="project" value="TreeGrafter"/>
</dbReference>
<proteinExistence type="predicted"/>
<feature type="transmembrane region" description="Helical" evidence="5">
    <location>
        <begin position="122"/>
        <end position="143"/>
    </location>
</feature>
<comment type="subcellular location">
    <subcellularLocation>
        <location evidence="1">Membrane</location>
        <topology evidence="1">Multi-pass membrane protein</topology>
    </subcellularLocation>
</comment>
<dbReference type="Proteomes" id="UP000054383">
    <property type="component" value="Unassembled WGS sequence"/>
</dbReference>
<dbReference type="STRING" id="28573.A0A0U1LXR3"/>
<evidence type="ECO:0000259" key="6">
    <source>
        <dbReference type="Pfam" id="PF01284"/>
    </source>
</evidence>
<evidence type="ECO:0000313" key="8">
    <source>
        <dbReference type="Proteomes" id="UP000054383"/>
    </source>
</evidence>
<dbReference type="PANTHER" id="PTHR28165:SF1">
    <property type="entry name" value="NON-CLASSICAL EXPORT PROTEIN 2-RELATED"/>
    <property type="match status" value="1"/>
</dbReference>
<evidence type="ECO:0000256" key="4">
    <source>
        <dbReference type="ARBA" id="ARBA00023136"/>
    </source>
</evidence>
<dbReference type="GO" id="GO:0005886">
    <property type="term" value="C:plasma membrane"/>
    <property type="evidence" value="ECO:0007669"/>
    <property type="project" value="TreeGrafter"/>
</dbReference>
<keyword evidence="4 5" id="KW-0472">Membrane</keyword>
<keyword evidence="2 5" id="KW-0812">Transmembrane</keyword>
<dbReference type="GO" id="GO:0072659">
    <property type="term" value="P:protein localization to plasma membrane"/>
    <property type="evidence" value="ECO:0007669"/>
    <property type="project" value="TreeGrafter"/>
</dbReference>
<evidence type="ECO:0000256" key="2">
    <source>
        <dbReference type="ARBA" id="ARBA00022692"/>
    </source>
</evidence>
<dbReference type="GO" id="GO:0032126">
    <property type="term" value="C:eisosome"/>
    <property type="evidence" value="ECO:0007669"/>
    <property type="project" value="TreeGrafter"/>
</dbReference>
<dbReference type="InterPro" id="IPR008253">
    <property type="entry name" value="Marvel"/>
</dbReference>
<dbReference type="AlphaFoldDB" id="A0A0U1LXR3"/>
<reference evidence="7 8" key="1">
    <citation type="submission" date="2015-04" db="EMBL/GenBank/DDBJ databases">
        <authorList>
            <person name="Syromyatnikov M.Y."/>
            <person name="Popov V.N."/>
        </authorList>
    </citation>
    <scope>NUCLEOTIDE SEQUENCE [LARGE SCALE GENOMIC DNA]</scope>
    <source>
        <strain evidence="7">WF-38-12</strain>
    </source>
</reference>
<dbReference type="EMBL" id="CVMT01000004">
    <property type="protein sequence ID" value="CRG88158.1"/>
    <property type="molecule type" value="Genomic_DNA"/>
</dbReference>
<name>A0A0U1LXR3_TALIS</name>